<accession>A0AAD9ELX0</accession>
<proteinExistence type="predicted"/>
<sequence length="142" mass="16217">MHQALCNRKHNNPRRQSNLERAKWRAKCRDVLAEHIEQRLGIKLDPGQVRLNPSNDDCYSWKLLVDDHLYLFERNLSDQTIGVYKDLCNLVGQVFEAVPREPSGSMSSGFSFMSAPAKPASLLLGSTSWKFRTNIYPNNLPS</sequence>
<keyword evidence="2" id="KW-1185">Reference proteome</keyword>
<dbReference type="Proteomes" id="UP001243330">
    <property type="component" value="Unassembled WGS sequence"/>
</dbReference>
<evidence type="ECO:0000313" key="1">
    <source>
        <dbReference type="EMBL" id="KAK1849361.1"/>
    </source>
</evidence>
<organism evidence="1 2">
    <name type="scientific">Colletotrichum chrysophilum</name>
    <dbReference type="NCBI Taxonomy" id="1836956"/>
    <lineage>
        <taxon>Eukaryota</taxon>
        <taxon>Fungi</taxon>
        <taxon>Dikarya</taxon>
        <taxon>Ascomycota</taxon>
        <taxon>Pezizomycotina</taxon>
        <taxon>Sordariomycetes</taxon>
        <taxon>Hypocreomycetidae</taxon>
        <taxon>Glomerellales</taxon>
        <taxon>Glomerellaceae</taxon>
        <taxon>Colletotrichum</taxon>
        <taxon>Colletotrichum gloeosporioides species complex</taxon>
    </lineage>
</organism>
<comment type="caution">
    <text evidence="1">The sequence shown here is derived from an EMBL/GenBank/DDBJ whole genome shotgun (WGS) entry which is preliminary data.</text>
</comment>
<reference evidence="1" key="1">
    <citation type="submission" date="2023-01" db="EMBL/GenBank/DDBJ databases">
        <title>Colletotrichum chrysophilum M932 genome sequence.</title>
        <authorList>
            <person name="Baroncelli R."/>
        </authorList>
    </citation>
    <scope>NUCLEOTIDE SEQUENCE</scope>
    <source>
        <strain evidence="1">M932</strain>
    </source>
</reference>
<dbReference type="AlphaFoldDB" id="A0AAD9ELX0"/>
<name>A0AAD9ELX0_9PEZI</name>
<gene>
    <name evidence="1" type="ORF">CCHR01_08038</name>
</gene>
<protein>
    <submittedName>
        <fullName evidence="1">Uncharacterized protein</fullName>
    </submittedName>
</protein>
<evidence type="ECO:0000313" key="2">
    <source>
        <dbReference type="Proteomes" id="UP001243330"/>
    </source>
</evidence>
<dbReference type="EMBL" id="JAQOWY010000146">
    <property type="protein sequence ID" value="KAK1849361.1"/>
    <property type="molecule type" value="Genomic_DNA"/>
</dbReference>